<gene>
    <name evidence="1" type="ORF">ILUMI_26512</name>
</gene>
<accession>A0A8K0C3Q1</accession>
<dbReference type="EMBL" id="VTPC01091103">
    <property type="protein sequence ID" value="KAF2879650.1"/>
    <property type="molecule type" value="Genomic_DNA"/>
</dbReference>
<sequence>MEEIVPSRDTFLTKEEFACEARFAETITQTSTGKFVVKLPLKLTNTQLGTTEEVAISKLLSMERKFLKDSNVKTEYTAFMSEYENLRYMTEVSSDKRPSKNVPPDASQRDLQGIVWRESPEKQIKHYQLNTVTYGMVSSSFLATRCLYQIALENAEQFPIECQVIQSDFYVVTH</sequence>
<dbReference type="Proteomes" id="UP000801492">
    <property type="component" value="Unassembled WGS sequence"/>
</dbReference>
<dbReference type="PANTHER" id="PTHR47331">
    <property type="entry name" value="PHD-TYPE DOMAIN-CONTAINING PROTEIN"/>
    <property type="match status" value="1"/>
</dbReference>
<protein>
    <submittedName>
        <fullName evidence="1">Uncharacterized protein</fullName>
    </submittedName>
</protein>
<organism evidence="1 2">
    <name type="scientific">Ignelater luminosus</name>
    <name type="common">Cucubano</name>
    <name type="synonym">Pyrophorus luminosus</name>
    <dbReference type="NCBI Taxonomy" id="2038154"/>
    <lineage>
        <taxon>Eukaryota</taxon>
        <taxon>Metazoa</taxon>
        <taxon>Ecdysozoa</taxon>
        <taxon>Arthropoda</taxon>
        <taxon>Hexapoda</taxon>
        <taxon>Insecta</taxon>
        <taxon>Pterygota</taxon>
        <taxon>Neoptera</taxon>
        <taxon>Endopterygota</taxon>
        <taxon>Coleoptera</taxon>
        <taxon>Polyphaga</taxon>
        <taxon>Elateriformia</taxon>
        <taxon>Elateroidea</taxon>
        <taxon>Elateridae</taxon>
        <taxon>Agrypninae</taxon>
        <taxon>Pyrophorini</taxon>
        <taxon>Ignelater</taxon>
    </lineage>
</organism>
<dbReference type="OrthoDB" id="7990652at2759"/>
<name>A0A8K0C3Q1_IGNLU</name>
<proteinExistence type="predicted"/>
<dbReference type="AlphaFoldDB" id="A0A8K0C3Q1"/>
<comment type="caution">
    <text evidence="1">The sequence shown here is derived from an EMBL/GenBank/DDBJ whole genome shotgun (WGS) entry which is preliminary data.</text>
</comment>
<dbReference type="PANTHER" id="PTHR47331:SF5">
    <property type="entry name" value="RIBONUCLEASE H"/>
    <property type="match status" value="1"/>
</dbReference>
<evidence type="ECO:0000313" key="2">
    <source>
        <dbReference type="Proteomes" id="UP000801492"/>
    </source>
</evidence>
<evidence type="ECO:0000313" key="1">
    <source>
        <dbReference type="EMBL" id="KAF2879650.1"/>
    </source>
</evidence>
<keyword evidence="2" id="KW-1185">Reference proteome</keyword>
<reference evidence="1" key="1">
    <citation type="submission" date="2019-08" db="EMBL/GenBank/DDBJ databases">
        <title>The genome of the North American firefly Photinus pyralis.</title>
        <authorList>
            <consortium name="Photinus pyralis genome working group"/>
            <person name="Fallon T.R."/>
            <person name="Sander Lower S.E."/>
            <person name="Weng J.-K."/>
        </authorList>
    </citation>
    <scope>NUCLEOTIDE SEQUENCE</scope>
    <source>
        <strain evidence="1">TRF0915ILg1</strain>
        <tissue evidence="1">Whole body</tissue>
    </source>
</reference>